<feature type="domain" description="Uroporphyrinogen decarboxylase (URO-D)" evidence="1">
    <location>
        <begin position="102"/>
        <end position="284"/>
    </location>
</feature>
<dbReference type="Pfam" id="PF01208">
    <property type="entry name" value="URO-D"/>
    <property type="match status" value="1"/>
</dbReference>
<accession>A0A9D2D4M3</accession>
<dbReference type="GO" id="GO:0004853">
    <property type="term" value="F:uroporphyrinogen decarboxylase activity"/>
    <property type="evidence" value="ECO:0007669"/>
    <property type="project" value="InterPro"/>
</dbReference>
<reference evidence="2" key="1">
    <citation type="journal article" date="2021" name="PeerJ">
        <title>Extensive microbial diversity within the chicken gut microbiome revealed by metagenomics and culture.</title>
        <authorList>
            <person name="Gilroy R."/>
            <person name="Ravi A."/>
            <person name="Getino M."/>
            <person name="Pursley I."/>
            <person name="Horton D.L."/>
            <person name="Alikhan N.F."/>
            <person name="Baker D."/>
            <person name="Gharbi K."/>
            <person name="Hall N."/>
            <person name="Watson M."/>
            <person name="Adriaenssens E.M."/>
            <person name="Foster-Nyarko E."/>
            <person name="Jarju S."/>
            <person name="Secka A."/>
            <person name="Antonio M."/>
            <person name="Oren A."/>
            <person name="Chaudhuri R.R."/>
            <person name="La Ragione R."/>
            <person name="Hildebrand F."/>
            <person name="Pallen M.J."/>
        </authorList>
    </citation>
    <scope>NUCLEOTIDE SEQUENCE</scope>
    <source>
        <strain evidence="2">CHK192-9172</strain>
    </source>
</reference>
<name>A0A9D2D4M3_9FIRM</name>
<dbReference type="GO" id="GO:0006779">
    <property type="term" value="P:porphyrin-containing compound biosynthetic process"/>
    <property type="evidence" value="ECO:0007669"/>
    <property type="project" value="InterPro"/>
</dbReference>
<proteinExistence type="predicted"/>
<comment type="caution">
    <text evidence="2">The sequence shown here is derived from an EMBL/GenBank/DDBJ whole genome shotgun (WGS) entry which is preliminary data.</text>
</comment>
<protein>
    <recommendedName>
        <fullName evidence="1">Uroporphyrinogen decarboxylase (URO-D) domain-containing protein</fullName>
    </recommendedName>
</protein>
<dbReference type="PANTHER" id="PTHR47099">
    <property type="entry name" value="METHYLCOBAMIDE:COM METHYLTRANSFERASE MTBA"/>
    <property type="match status" value="1"/>
</dbReference>
<dbReference type="InterPro" id="IPR000257">
    <property type="entry name" value="Uroporphyrinogen_deCOase"/>
</dbReference>
<dbReference type="PANTHER" id="PTHR47099:SF1">
    <property type="entry name" value="METHYLCOBAMIDE:COM METHYLTRANSFERASE MTBA"/>
    <property type="match status" value="1"/>
</dbReference>
<dbReference type="Gene3D" id="3.20.20.210">
    <property type="match status" value="1"/>
</dbReference>
<gene>
    <name evidence="2" type="ORF">IAA08_11270</name>
</gene>
<dbReference type="EMBL" id="DXCH01000301">
    <property type="protein sequence ID" value="HIZ08498.1"/>
    <property type="molecule type" value="Genomic_DNA"/>
</dbReference>
<dbReference type="Proteomes" id="UP000824024">
    <property type="component" value="Unassembled WGS sequence"/>
</dbReference>
<organism evidence="2 3">
    <name type="scientific">Candidatus Eubacterium avistercoris</name>
    <dbReference type="NCBI Taxonomy" id="2838567"/>
    <lineage>
        <taxon>Bacteria</taxon>
        <taxon>Bacillati</taxon>
        <taxon>Bacillota</taxon>
        <taxon>Clostridia</taxon>
        <taxon>Eubacteriales</taxon>
        <taxon>Eubacteriaceae</taxon>
        <taxon>Eubacterium</taxon>
    </lineage>
</organism>
<dbReference type="InterPro" id="IPR038071">
    <property type="entry name" value="UROD/MetE-like_sf"/>
</dbReference>
<evidence type="ECO:0000259" key="1">
    <source>
        <dbReference type="Pfam" id="PF01208"/>
    </source>
</evidence>
<sequence>MTPRENLLLTYEHKIPESVPNGFKDYDVWFAYGERYFGEGTGKDWFGIDWTYTPEMHSQTVTPGQDELEDLENWKEDIHFPDLDSCDWEQIAAEGTKNWDRENRMSLCMFLNGPFERLMTIMGFENALCSFLETPDEVHEFFQALTDYKCRYLEIMKKYFNFDIIVYHDDWGNNGNMFFSMDMWKEFLMPYIQQVIDKTHELGMIFEMHSCGYIQPTIPYLVDMGIDAIQPLQYCNDVAAIKKEFGDKIVLNGGFDTQGVLERPGATEEEIRAEVRRTIDVMAPGGNFSTAIPIIDPKVIEIFSDEVSKYGKDYYKKQNAE</sequence>
<dbReference type="SUPFAM" id="SSF51726">
    <property type="entry name" value="UROD/MetE-like"/>
    <property type="match status" value="1"/>
</dbReference>
<evidence type="ECO:0000313" key="2">
    <source>
        <dbReference type="EMBL" id="HIZ08498.1"/>
    </source>
</evidence>
<dbReference type="AlphaFoldDB" id="A0A9D2D4M3"/>
<reference evidence="2" key="2">
    <citation type="submission" date="2021-04" db="EMBL/GenBank/DDBJ databases">
        <authorList>
            <person name="Gilroy R."/>
        </authorList>
    </citation>
    <scope>NUCLEOTIDE SEQUENCE</scope>
    <source>
        <strain evidence="2">CHK192-9172</strain>
    </source>
</reference>
<dbReference type="InterPro" id="IPR052024">
    <property type="entry name" value="Methanogen_methyltrans"/>
</dbReference>
<evidence type="ECO:0000313" key="3">
    <source>
        <dbReference type="Proteomes" id="UP000824024"/>
    </source>
</evidence>